<proteinExistence type="predicted"/>
<keyword evidence="3" id="KW-1185">Reference proteome</keyword>
<dbReference type="Proteomes" id="UP001149140">
    <property type="component" value="Unassembled WGS sequence"/>
</dbReference>
<dbReference type="RefSeq" id="WP_270041632.1">
    <property type="nucleotide sequence ID" value="NZ_JAPDOD010000018.1"/>
</dbReference>
<dbReference type="InterPro" id="IPR037401">
    <property type="entry name" value="SnoaL-like"/>
</dbReference>
<dbReference type="AlphaFoldDB" id="A0A9X3S3S6"/>
<sequence length="190" mass="21139">MTSPTSPETTPDSRKQEQLAFLKTYWDCLMVGDMENFAPIVGENCIVHYPGNHFLSGDHVGREAIVRLYSNLYKLGIEQGTFIGEFHDATTSDDHACALIKYRIVVGKGMEIPGEAIGVFHIENGQMVEYWLLERDQKMINDIMKISGKASLAGGSKAQMALGALKQPAPLARTIRRVLRVKRGNTNKML</sequence>
<dbReference type="InterPro" id="IPR032710">
    <property type="entry name" value="NTF2-like_dom_sf"/>
</dbReference>
<accession>A0A9X3S3S6</accession>
<evidence type="ECO:0000313" key="2">
    <source>
        <dbReference type="EMBL" id="MDA0162391.1"/>
    </source>
</evidence>
<protein>
    <submittedName>
        <fullName evidence="2">Nuclear transport factor 2 family protein</fullName>
    </submittedName>
</protein>
<gene>
    <name evidence="2" type="ORF">OM076_19115</name>
</gene>
<organism evidence="2 3">
    <name type="scientific">Solirubrobacter ginsenosidimutans</name>
    <dbReference type="NCBI Taxonomy" id="490573"/>
    <lineage>
        <taxon>Bacteria</taxon>
        <taxon>Bacillati</taxon>
        <taxon>Actinomycetota</taxon>
        <taxon>Thermoleophilia</taxon>
        <taxon>Solirubrobacterales</taxon>
        <taxon>Solirubrobacteraceae</taxon>
        <taxon>Solirubrobacter</taxon>
    </lineage>
</organism>
<evidence type="ECO:0000313" key="3">
    <source>
        <dbReference type="Proteomes" id="UP001149140"/>
    </source>
</evidence>
<dbReference type="SUPFAM" id="SSF54427">
    <property type="entry name" value="NTF2-like"/>
    <property type="match status" value="1"/>
</dbReference>
<dbReference type="Gene3D" id="3.10.450.50">
    <property type="match status" value="1"/>
</dbReference>
<dbReference type="Pfam" id="PF12680">
    <property type="entry name" value="SnoaL_2"/>
    <property type="match status" value="1"/>
</dbReference>
<name>A0A9X3S3S6_9ACTN</name>
<dbReference type="EMBL" id="JAPDOD010000018">
    <property type="protein sequence ID" value="MDA0162391.1"/>
    <property type="molecule type" value="Genomic_DNA"/>
</dbReference>
<evidence type="ECO:0000259" key="1">
    <source>
        <dbReference type="Pfam" id="PF12680"/>
    </source>
</evidence>
<comment type="caution">
    <text evidence="2">The sequence shown here is derived from an EMBL/GenBank/DDBJ whole genome shotgun (WGS) entry which is preliminary data.</text>
</comment>
<reference evidence="2" key="1">
    <citation type="submission" date="2022-10" db="EMBL/GenBank/DDBJ databases">
        <title>The WGS of Solirubrobacter ginsenosidimutans DSM 21036.</title>
        <authorList>
            <person name="Jiang Z."/>
        </authorList>
    </citation>
    <scope>NUCLEOTIDE SEQUENCE</scope>
    <source>
        <strain evidence="2">DSM 21036</strain>
    </source>
</reference>
<feature type="domain" description="SnoaL-like" evidence="1">
    <location>
        <begin position="24"/>
        <end position="130"/>
    </location>
</feature>